<dbReference type="AlphaFoldDB" id="A0A9N8MI71"/>
<organism evidence="1 2">
    <name type="scientific">Chryseobacterium aquaeductus</name>
    <dbReference type="NCBI Taxonomy" id="2675056"/>
    <lineage>
        <taxon>Bacteria</taxon>
        <taxon>Pseudomonadati</taxon>
        <taxon>Bacteroidota</taxon>
        <taxon>Flavobacteriia</taxon>
        <taxon>Flavobacteriales</taxon>
        <taxon>Weeksellaceae</taxon>
        <taxon>Chryseobacterium group</taxon>
        <taxon>Chryseobacterium</taxon>
    </lineage>
</organism>
<gene>
    <name evidence="1" type="ORF">CHRY9390_01908</name>
</gene>
<keyword evidence="2" id="KW-1185">Reference proteome</keyword>
<evidence type="ECO:0000313" key="2">
    <source>
        <dbReference type="Proteomes" id="UP000662618"/>
    </source>
</evidence>
<reference evidence="1" key="1">
    <citation type="submission" date="2020-12" db="EMBL/GenBank/DDBJ databases">
        <authorList>
            <person name="Rodrigo-Torres L."/>
            <person name="Arahal R. D."/>
            <person name="Lucena T."/>
        </authorList>
    </citation>
    <scope>NUCLEOTIDE SEQUENCE</scope>
    <source>
        <strain evidence="1">CECT 9390</strain>
    </source>
</reference>
<protein>
    <submittedName>
        <fullName evidence="1">Uncharacterized protein</fullName>
    </submittedName>
</protein>
<dbReference type="PROSITE" id="PS51257">
    <property type="entry name" value="PROKAR_LIPOPROTEIN"/>
    <property type="match status" value="1"/>
</dbReference>
<dbReference type="Proteomes" id="UP000662618">
    <property type="component" value="Unassembled WGS sequence"/>
</dbReference>
<comment type="caution">
    <text evidence="1">The sequence shown here is derived from an EMBL/GenBank/DDBJ whole genome shotgun (WGS) entry which is preliminary data.</text>
</comment>
<dbReference type="RefSeq" id="WP_162088259.1">
    <property type="nucleotide sequence ID" value="NZ_CAJIMS010000001.1"/>
</dbReference>
<proteinExistence type="predicted"/>
<sequence>MKIWIFSALLCLIISCKKESMVAGIQHKDTIAVTEKPVKDSLTLQQKQPEIYAFVTELCNNKGYYDSAKYSRDEIDGTYKLWFRWSASSLSTPSVFDLKDLREIRRDKDKILAKLDGDFIERKKELENLKIVNVPYWQNIKKMHYQELLQDYEKKKIQIEAYSNPAVLLNNTFTKNCQNFAKALNSNDTDQIAEWKKLRITMSKANGNPQNVMGIFENHLQSTDWKEYATIDLITFGWGNSANADVRRPSHDEKMNREFESLFIKIDSECDEP</sequence>
<evidence type="ECO:0000313" key="1">
    <source>
        <dbReference type="EMBL" id="CAD7808904.1"/>
    </source>
</evidence>
<accession>A0A9N8MI71</accession>
<dbReference type="EMBL" id="CAJIMS010000001">
    <property type="protein sequence ID" value="CAD7808904.1"/>
    <property type="molecule type" value="Genomic_DNA"/>
</dbReference>
<name>A0A9N8MI71_9FLAO</name>